<keyword evidence="2" id="KW-1185">Reference proteome</keyword>
<accession>H6C4X1</accession>
<reference evidence="1" key="1">
    <citation type="submission" date="2011-07" db="EMBL/GenBank/DDBJ databases">
        <title>The Genome Sequence of Exophiala (Wangiella) dermatitidis NIH/UT8656.</title>
        <authorList>
            <consortium name="The Broad Institute Genome Sequencing Platform"/>
            <person name="Cuomo C."/>
            <person name="Wang Z."/>
            <person name="Hunicke-Smith S."/>
            <person name="Szanislo P.J."/>
            <person name="Earl A."/>
            <person name="Young S.K."/>
            <person name="Zeng Q."/>
            <person name="Gargeya S."/>
            <person name="Fitzgerald M."/>
            <person name="Haas B."/>
            <person name="Abouelleil A."/>
            <person name="Alvarado L."/>
            <person name="Arachchi H.M."/>
            <person name="Berlin A."/>
            <person name="Brown A."/>
            <person name="Chapman S.B."/>
            <person name="Chen Z."/>
            <person name="Dunbar C."/>
            <person name="Freedman E."/>
            <person name="Gearin G."/>
            <person name="Gellesch M."/>
            <person name="Goldberg J."/>
            <person name="Griggs A."/>
            <person name="Gujja S."/>
            <person name="Heiman D."/>
            <person name="Howarth C."/>
            <person name="Larson L."/>
            <person name="Lui A."/>
            <person name="MacDonald P.J.P."/>
            <person name="Montmayeur A."/>
            <person name="Murphy C."/>
            <person name="Neiman D."/>
            <person name="Pearson M."/>
            <person name="Priest M."/>
            <person name="Roberts A."/>
            <person name="Saif S."/>
            <person name="Shea T."/>
            <person name="Shenoy N."/>
            <person name="Sisk P."/>
            <person name="Stolte C."/>
            <person name="Sykes S."/>
            <person name="Wortman J."/>
            <person name="Nusbaum C."/>
            <person name="Birren B."/>
        </authorList>
    </citation>
    <scope>NUCLEOTIDE SEQUENCE</scope>
    <source>
        <strain evidence="1">NIH/UT8656</strain>
    </source>
</reference>
<dbReference type="InParanoid" id="H6C4X1"/>
<dbReference type="HOGENOM" id="CLU_2084851_0_0_1"/>
<protein>
    <submittedName>
        <fullName evidence="1">Uncharacterized protein</fullName>
    </submittedName>
</protein>
<dbReference type="AlphaFoldDB" id="H6C4X1"/>
<dbReference type="Proteomes" id="UP000007304">
    <property type="component" value="Unassembled WGS sequence"/>
</dbReference>
<name>H6C4X1_EXODN</name>
<dbReference type="GeneID" id="20311196"/>
<sequence length="117" mass="13215">MCLYNYLGTRPSHKMMSSKNWLASLRPRHGRNPGMYFHRSAPPSIYTKKTWTRQLTNLHLVYSQLVPTLANASSALRPTRSQIVFSQCSSNLTHYYSLLRPLQPSECASAAAVATTQ</sequence>
<organism evidence="1 2">
    <name type="scientific">Exophiala dermatitidis (strain ATCC 34100 / CBS 525.76 / NIH/UT8656)</name>
    <name type="common">Black yeast</name>
    <name type="synonym">Wangiella dermatitidis</name>
    <dbReference type="NCBI Taxonomy" id="858893"/>
    <lineage>
        <taxon>Eukaryota</taxon>
        <taxon>Fungi</taxon>
        <taxon>Dikarya</taxon>
        <taxon>Ascomycota</taxon>
        <taxon>Pezizomycotina</taxon>
        <taxon>Eurotiomycetes</taxon>
        <taxon>Chaetothyriomycetidae</taxon>
        <taxon>Chaetothyriales</taxon>
        <taxon>Herpotrichiellaceae</taxon>
        <taxon>Exophiala</taxon>
    </lineage>
</organism>
<dbReference type="EMBL" id="JH226134">
    <property type="protein sequence ID" value="EHY58548.1"/>
    <property type="molecule type" value="Genomic_DNA"/>
</dbReference>
<dbReference type="RefSeq" id="XP_009159009.1">
    <property type="nucleotide sequence ID" value="XM_009160761.1"/>
</dbReference>
<proteinExistence type="predicted"/>
<evidence type="ECO:0000313" key="1">
    <source>
        <dbReference type="EMBL" id="EHY58548.1"/>
    </source>
</evidence>
<gene>
    <name evidence="1" type="ORF">HMPREF1120_06557</name>
</gene>
<evidence type="ECO:0000313" key="2">
    <source>
        <dbReference type="Proteomes" id="UP000007304"/>
    </source>
</evidence>
<dbReference type="VEuPathDB" id="FungiDB:HMPREF1120_06557"/>